<proteinExistence type="predicted"/>
<protein>
    <submittedName>
        <fullName evidence="2">Uncharacterized protein</fullName>
    </submittedName>
</protein>
<evidence type="ECO:0000313" key="3">
    <source>
        <dbReference type="Proteomes" id="UP001151760"/>
    </source>
</evidence>
<sequence length="123" mass="14431">MEPACRWTLCLHSQELDTLLWRLKTMNMQRNPTSAIFYPSRFFRKDVQDGQGRTQRPPGLPSTDQKNPMEVLLYQYGEDPLDKLARLVLNRIIGKTRKYLPQLSVIGRKFTIKFREIISKSFG</sequence>
<accession>A0ABQ5B2H4</accession>
<organism evidence="2 3">
    <name type="scientific">Tanacetum coccineum</name>
    <dbReference type="NCBI Taxonomy" id="301880"/>
    <lineage>
        <taxon>Eukaryota</taxon>
        <taxon>Viridiplantae</taxon>
        <taxon>Streptophyta</taxon>
        <taxon>Embryophyta</taxon>
        <taxon>Tracheophyta</taxon>
        <taxon>Spermatophyta</taxon>
        <taxon>Magnoliopsida</taxon>
        <taxon>eudicotyledons</taxon>
        <taxon>Gunneridae</taxon>
        <taxon>Pentapetalae</taxon>
        <taxon>asterids</taxon>
        <taxon>campanulids</taxon>
        <taxon>Asterales</taxon>
        <taxon>Asteraceae</taxon>
        <taxon>Asteroideae</taxon>
        <taxon>Anthemideae</taxon>
        <taxon>Anthemidinae</taxon>
        <taxon>Tanacetum</taxon>
    </lineage>
</organism>
<comment type="caution">
    <text evidence="2">The sequence shown here is derived from an EMBL/GenBank/DDBJ whole genome shotgun (WGS) entry which is preliminary data.</text>
</comment>
<feature type="region of interest" description="Disordered" evidence="1">
    <location>
        <begin position="47"/>
        <end position="67"/>
    </location>
</feature>
<gene>
    <name evidence="2" type="ORF">Tco_0842349</name>
</gene>
<reference evidence="2" key="1">
    <citation type="journal article" date="2022" name="Int. J. Mol. Sci.">
        <title>Draft Genome of Tanacetum Coccineum: Genomic Comparison of Closely Related Tanacetum-Family Plants.</title>
        <authorList>
            <person name="Yamashiro T."/>
            <person name="Shiraishi A."/>
            <person name="Nakayama K."/>
            <person name="Satake H."/>
        </authorList>
    </citation>
    <scope>NUCLEOTIDE SEQUENCE</scope>
</reference>
<dbReference type="Proteomes" id="UP001151760">
    <property type="component" value="Unassembled WGS sequence"/>
</dbReference>
<reference evidence="2" key="2">
    <citation type="submission" date="2022-01" db="EMBL/GenBank/DDBJ databases">
        <authorList>
            <person name="Yamashiro T."/>
            <person name="Shiraishi A."/>
            <person name="Satake H."/>
            <person name="Nakayama K."/>
        </authorList>
    </citation>
    <scope>NUCLEOTIDE SEQUENCE</scope>
</reference>
<evidence type="ECO:0000313" key="2">
    <source>
        <dbReference type="EMBL" id="GJT07887.1"/>
    </source>
</evidence>
<dbReference type="EMBL" id="BQNB010012787">
    <property type="protein sequence ID" value="GJT07887.1"/>
    <property type="molecule type" value="Genomic_DNA"/>
</dbReference>
<evidence type="ECO:0000256" key="1">
    <source>
        <dbReference type="SAM" id="MobiDB-lite"/>
    </source>
</evidence>
<keyword evidence="3" id="KW-1185">Reference proteome</keyword>
<name>A0ABQ5B2H4_9ASTR</name>